<keyword evidence="1" id="KW-0732">Signal</keyword>
<feature type="chain" id="PRO_5001799175" evidence="1">
    <location>
        <begin position="19"/>
        <end position="279"/>
    </location>
</feature>
<dbReference type="EMBL" id="JMCB01000023">
    <property type="protein sequence ID" value="KFE62177.1"/>
    <property type="molecule type" value="Genomic_DNA"/>
</dbReference>
<accession>A0A085W3B4</accession>
<gene>
    <name evidence="2" type="ORF">DB31_4283</name>
</gene>
<evidence type="ECO:0000313" key="2">
    <source>
        <dbReference type="EMBL" id="KFE62177.1"/>
    </source>
</evidence>
<feature type="signal peptide" evidence="1">
    <location>
        <begin position="1"/>
        <end position="18"/>
    </location>
</feature>
<dbReference type="PROSITE" id="PS51257">
    <property type="entry name" value="PROKAR_LIPOPROTEIN"/>
    <property type="match status" value="1"/>
</dbReference>
<reference evidence="2 3" key="1">
    <citation type="submission" date="2014-04" db="EMBL/GenBank/DDBJ databases">
        <title>Genome assembly of Hyalangium minutum DSM 14724.</title>
        <authorList>
            <person name="Sharma G."/>
            <person name="Subramanian S."/>
        </authorList>
    </citation>
    <scope>NUCLEOTIDE SEQUENCE [LARGE SCALE GENOMIC DNA]</scope>
    <source>
        <strain evidence="2 3">DSM 14724</strain>
    </source>
</reference>
<dbReference type="STRING" id="394096.DB31_4283"/>
<proteinExistence type="predicted"/>
<dbReference type="Proteomes" id="UP000028725">
    <property type="component" value="Unassembled WGS sequence"/>
</dbReference>
<dbReference type="AlphaFoldDB" id="A0A085W3B4"/>
<comment type="caution">
    <text evidence="2">The sequence shown here is derived from an EMBL/GenBank/DDBJ whole genome shotgun (WGS) entry which is preliminary data.</text>
</comment>
<keyword evidence="2" id="KW-0449">Lipoprotein</keyword>
<sequence>MRVRLLFPLLLATGCAFDAGEGFAVLEPTVRAAYTSPAAREVGDGYQRLSSDFQVRLTTARVRLEKIDLLGSSGGGGPTAFDPANPPPGYSICHNGHCDRDDGAQVSYEDVAAELAGGGATATTVATLPVGELDLLAPETRTLECQPDCELPQTTVSNARWTLTSVRLEGNVRDSRATPRFPGERPFRFELTSSGTQAEPAAVITGALDVPSDREHAPRVRLDLTLELTPVSFDPIDWAAAEPGLDGVVDLNSNTTTRAQILKTISELAPKAEVQREDR</sequence>
<name>A0A085W3B4_9BACT</name>
<evidence type="ECO:0000256" key="1">
    <source>
        <dbReference type="SAM" id="SignalP"/>
    </source>
</evidence>
<evidence type="ECO:0000313" key="3">
    <source>
        <dbReference type="Proteomes" id="UP000028725"/>
    </source>
</evidence>
<dbReference type="OrthoDB" id="5497161at2"/>
<keyword evidence="3" id="KW-1185">Reference proteome</keyword>
<protein>
    <submittedName>
        <fullName evidence="2">Putative lipoprotein</fullName>
    </submittedName>
</protein>
<dbReference type="RefSeq" id="WP_044198048.1">
    <property type="nucleotide sequence ID" value="NZ_JMCB01000023.1"/>
</dbReference>
<dbReference type="PATRIC" id="fig|394096.3.peg.8017"/>
<organism evidence="2 3">
    <name type="scientific">Hyalangium minutum</name>
    <dbReference type="NCBI Taxonomy" id="394096"/>
    <lineage>
        <taxon>Bacteria</taxon>
        <taxon>Pseudomonadati</taxon>
        <taxon>Myxococcota</taxon>
        <taxon>Myxococcia</taxon>
        <taxon>Myxococcales</taxon>
        <taxon>Cystobacterineae</taxon>
        <taxon>Archangiaceae</taxon>
        <taxon>Hyalangium</taxon>
    </lineage>
</organism>